<evidence type="ECO:0000313" key="4">
    <source>
        <dbReference type="Proteomes" id="UP000327013"/>
    </source>
</evidence>
<dbReference type="PANTHER" id="PTHR23248">
    <property type="entry name" value="PHOSPHOLIPID SCRAMBLASE-RELATED"/>
    <property type="match status" value="1"/>
</dbReference>
<comment type="similarity">
    <text evidence="1">Belongs to the phospholipid scramblase family.</text>
</comment>
<dbReference type="GO" id="GO:0017128">
    <property type="term" value="F:phospholipid scramblase activity"/>
    <property type="evidence" value="ECO:0007669"/>
    <property type="project" value="InterPro"/>
</dbReference>
<proteinExistence type="inferred from homology"/>
<protein>
    <recommendedName>
        <fullName evidence="5">Phospholipid scramblase</fullName>
    </recommendedName>
</protein>
<dbReference type="InterPro" id="IPR005552">
    <property type="entry name" value="Scramblase"/>
</dbReference>
<dbReference type="EMBL" id="VIBQ01000017">
    <property type="protein sequence ID" value="KAB8360646.1"/>
    <property type="molecule type" value="Genomic_DNA"/>
</dbReference>
<comment type="caution">
    <text evidence="3">The sequence shown here is derived from an EMBL/GenBank/DDBJ whole genome shotgun (WGS) entry which is preliminary data.</text>
</comment>
<dbReference type="GO" id="GO:0005886">
    <property type="term" value="C:plasma membrane"/>
    <property type="evidence" value="ECO:0007669"/>
    <property type="project" value="TreeGrafter"/>
</dbReference>
<reference evidence="3 4" key="1">
    <citation type="submission" date="2019-06" db="EMBL/GenBank/DDBJ databases">
        <title>A chromosomal-level reference genome of Carpinus fangiana (Coryloideae, Betulaceae).</title>
        <authorList>
            <person name="Yang X."/>
            <person name="Wang Z."/>
            <person name="Zhang L."/>
            <person name="Hao G."/>
            <person name="Liu J."/>
            <person name="Yang Y."/>
        </authorList>
    </citation>
    <scope>NUCLEOTIDE SEQUENCE [LARGE SCALE GENOMIC DNA]</scope>
    <source>
        <strain evidence="3">Cfa_2016G</strain>
        <tissue evidence="3">Leaf</tissue>
    </source>
</reference>
<dbReference type="PANTHER" id="PTHR23248:SF9">
    <property type="entry name" value="PHOSPHOLIPID SCRAMBLASE"/>
    <property type="match status" value="1"/>
</dbReference>
<feature type="region of interest" description="Disordered" evidence="2">
    <location>
        <begin position="90"/>
        <end position="135"/>
    </location>
</feature>
<feature type="region of interest" description="Disordered" evidence="2">
    <location>
        <begin position="550"/>
        <end position="625"/>
    </location>
</feature>
<dbReference type="Pfam" id="PF03803">
    <property type="entry name" value="Scramblase"/>
    <property type="match status" value="2"/>
</dbReference>
<dbReference type="OrthoDB" id="191150at2759"/>
<feature type="compositionally biased region" description="Basic and acidic residues" evidence="2">
    <location>
        <begin position="1"/>
        <end position="15"/>
    </location>
</feature>
<feature type="region of interest" description="Disordered" evidence="2">
    <location>
        <begin position="1"/>
        <end position="23"/>
    </location>
</feature>
<sequence length="625" mass="66304">MLQPCAREHAERDSQVAKPKASLVPKRRRKARLNAMRVRIFKCLPPRRPPLPRRHSLLHPILNHESTHLGAMNQPRTLLRLLPRRGFASVAARRSPRQFDSTGRGDGFARRIPKQQASGQPPPAAETTGASATPNDSVANALRQASQSDANNLLAPVHVPEDKYGILRSDHPSTSILANSTIVVHRQLEMMNVMLGFEQANKYVIMDGQGNHIGYLAEQDHGLGSAMARQFARLHRSFTTHVFDRHEKEVLRFYRPFSWISSRIRVYDAATEDYTSSDALSGTSAGSITSQTSASISQIPLSEMRIIGEAQQQWAPIRRKYNVFLHRDTPPADESAPQLTSGALPLSNSQELAVVEPGKEAATGSMAQFAYVDEPFLSWDFSLKSADDQLIGSVNRNFSGFGREILTDTGVYVLRMDSAGLGAEPDHLISHTARNAADANAGMTLDQRAVMLATAVSIDFDYFSRRSGQGMMGHVYPGTSGEAAGGAGVPGGVAGGAAGEAGAAGGAVAGESGIAGEAAGAAARGVGGVAASEGAIAGAGTMAGYEAMQGMSGRRGGADDASPTNDAPPPMQTPYDEPLPPQQGSDEDFWGESSPKGQDPSGGQSPDAGEDGGGLNLWDFFDSGP</sequence>
<dbReference type="AlphaFoldDB" id="A0A5N6KYB0"/>
<dbReference type="Proteomes" id="UP000327013">
    <property type="component" value="Unassembled WGS sequence"/>
</dbReference>
<evidence type="ECO:0000256" key="1">
    <source>
        <dbReference type="ARBA" id="ARBA00005350"/>
    </source>
</evidence>
<evidence type="ECO:0000256" key="2">
    <source>
        <dbReference type="SAM" id="MobiDB-lite"/>
    </source>
</evidence>
<keyword evidence="4" id="KW-1185">Reference proteome</keyword>
<feature type="compositionally biased region" description="Pro residues" evidence="2">
    <location>
        <begin position="566"/>
        <end position="581"/>
    </location>
</feature>
<evidence type="ECO:0000313" key="3">
    <source>
        <dbReference type="EMBL" id="KAB8360646.1"/>
    </source>
</evidence>
<accession>A0A5N6KYB0</accession>
<name>A0A5N6KYB0_9ROSI</name>
<evidence type="ECO:0008006" key="5">
    <source>
        <dbReference type="Google" id="ProtNLM"/>
    </source>
</evidence>
<gene>
    <name evidence="3" type="ORF">FH972_024384</name>
</gene>
<organism evidence="3 4">
    <name type="scientific">Carpinus fangiana</name>
    <dbReference type="NCBI Taxonomy" id="176857"/>
    <lineage>
        <taxon>Eukaryota</taxon>
        <taxon>Viridiplantae</taxon>
        <taxon>Streptophyta</taxon>
        <taxon>Embryophyta</taxon>
        <taxon>Tracheophyta</taxon>
        <taxon>Spermatophyta</taxon>
        <taxon>Magnoliopsida</taxon>
        <taxon>eudicotyledons</taxon>
        <taxon>Gunneridae</taxon>
        <taxon>Pentapetalae</taxon>
        <taxon>rosids</taxon>
        <taxon>fabids</taxon>
        <taxon>Fagales</taxon>
        <taxon>Betulaceae</taxon>
        <taxon>Carpinus</taxon>
    </lineage>
</organism>